<dbReference type="InterPro" id="IPR000477">
    <property type="entry name" value="RT_dom"/>
</dbReference>
<dbReference type="SUPFAM" id="SSF56672">
    <property type="entry name" value="DNA/RNA polymerases"/>
    <property type="match status" value="1"/>
</dbReference>
<proteinExistence type="inferred from homology"/>
<sequence length="509" mass="55950">MVRENRVRHRSGVTPETFYHLGLQARDSPGASTPPMSRGTGLVDPLAALTFTDEMSTQQRFVRNLAAGMLAGEWTAAGLRESAYRATGHTFAWAPALAKRVLETHSTAPPFPTLLAVLTADAGFQRAFAALASDRNADDRFPVWHLFPVPTPPPLPRPEWAKELPDLPNEPALAEWLGVPLERLLWLADPKGRNTGHRPGSVRTYRARWVPKTHSRARLLEVPIPALMRAQRKVLVGLLNSVPSHPAVHGFRVGRSAITNAAPHCGRAVVIRFDLADFFPSIPAGRVFRMFLTLGYPETVARLLGSLCTTRLPTKDWNARPNPRTDSAEYQTRIRLATRHLPQGAPTSPALANLAAHRLDRRLAGLASACGATYSRYADDLTFSGGEDVRRSASRLARRVALIAAEEGFTLNRGKTRMQGRSERQTVTGAVVNVRPNIPRADFDLLKAILTNCVRHGPATQNRASHPDFRAHLAGRIAHLASVNPVRGRKLWATFDRIAWDADSTQSGQ</sequence>
<keyword evidence="12" id="KW-1185">Reference proteome</keyword>
<feature type="domain" description="Reverse transcriptase" evidence="10">
    <location>
        <begin position="191"/>
        <end position="432"/>
    </location>
</feature>
<dbReference type="InterPro" id="IPR000123">
    <property type="entry name" value="Reverse_transcriptase_msDNA"/>
</dbReference>
<evidence type="ECO:0000256" key="6">
    <source>
        <dbReference type="ARBA" id="ARBA00022918"/>
    </source>
</evidence>
<dbReference type="RefSeq" id="WP_210654060.1">
    <property type="nucleotide sequence ID" value="NZ_JAGKQQ010000001.1"/>
</dbReference>
<dbReference type="PANTHER" id="PTHR34047:SF7">
    <property type="entry name" value="RNA-DIRECTED DNA POLYMERASE"/>
    <property type="match status" value="1"/>
</dbReference>
<organism evidence="11 12">
    <name type="scientific">Gemmata palustris</name>
    <dbReference type="NCBI Taxonomy" id="2822762"/>
    <lineage>
        <taxon>Bacteria</taxon>
        <taxon>Pseudomonadati</taxon>
        <taxon>Planctomycetota</taxon>
        <taxon>Planctomycetia</taxon>
        <taxon>Gemmatales</taxon>
        <taxon>Gemmataceae</taxon>
        <taxon>Gemmata</taxon>
    </lineage>
</organism>
<evidence type="ECO:0000259" key="10">
    <source>
        <dbReference type="PROSITE" id="PS50878"/>
    </source>
</evidence>
<evidence type="ECO:0000313" key="11">
    <source>
        <dbReference type="EMBL" id="MBP3956019.1"/>
    </source>
</evidence>
<dbReference type="GO" id="GO:0003964">
    <property type="term" value="F:RNA-directed DNA polymerase activity"/>
    <property type="evidence" value="ECO:0007669"/>
    <property type="project" value="UniProtKB-KW"/>
</dbReference>
<evidence type="ECO:0000256" key="2">
    <source>
        <dbReference type="ARBA" id="ARBA00022679"/>
    </source>
</evidence>
<evidence type="ECO:0000256" key="9">
    <source>
        <dbReference type="ARBA" id="ARBA00048173"/>
    </source>
</evidence>
<evidence type="ECO:0000256" key="4">
    <source>
        <dbReference type="ARBA" id="ARBA00022723"/>
    </source>
</evidence>
<dbReference type="Pfam" id="PF00078">
    <property type="entry name" value="RVT_1"/>
    <property type="match status" value="1"/>
</dbReference>
<dbReference type="EC" id="2.7.7.49" evidence="1"/>
<dbReference type="EMBL" id="JAGKQQ010000001">
    <property type="protein sequence ID" value="MBP3956019.1"/>
    <property type="molecule type" value="Genomic_DNA"/>
</dbReference>
<dbReference type="Proteomes" id="UP000676565">
    <property type="component" value="Unassembled WGS sequence"/>
</dbReference>
<gene>
    <name evidence="11" type="ORF">J8F10_12055</name>
</gene>
<evidence type="ECO:0000256" key="3">
    <source>
        <dbReference type="ARBA" id="ARBA00022695"/>
    </source>
</evidence>
<keyword evidence="3" id="KW-0548">Nucleotidyltransferase</keyword>
<keyword evidence="6 11" id="KW-0695">RNA-directed DNA polymerase</keyword>
<evidence type="ECO:0000256" key="1">
    <source>
        <dbReference type="ARBA" id="ARBA00012493"/>
    </source>
</evidence>
<dbReference type="InterPro" id="IPR051083">
    <property type="entry name" value="GrpII_Intron_Splice-Mob/Def"/>
</dbReference>
<dbReference type="InterPro" id="IPR043502">
    <property type="entry name" value="DNA/RNA_pol_sf"/>
</dbReference>
<reference evidence="11 12" key="1">
    <citation type="submission" date="2021-04" db="EMBL/GenBank/DDBJ databases">
        <authorList>
            <person name="Ivanova A."/>
        </authorList>
    </citation>
    <scope>NUCLEOTIDE SEQUENCE [LARGE SCALE GENOMIC DNA]</scope>
    <source>
        <strain evidence="11 12">G18</strain>
    </source>
</reference>
<name>A0ABS5BQK8_9BACT</name>
<protein>
    <recommendedName>
        <fullName evidence="1">RNA-directed DNA polymerase</fullName>
        <ecNumber evidence="1">2.7.7.49</ecNumber>
    </recommendedName>
</protein>
<comment type="similarity">
    <text evidence="8">Belongs to the bacterial reverse transcriptase family.</text>
</comment>
<evidence type="ECO:0000256" key="5">
    <source>
        <dbReference type="ARBA" id="ARBA00022842"/>
    </source>
</evidence>
<keyword evidence="4" id="KW-0479">Metal-binding</keyword>
<keyword evidence="7" id="KW-0051">Antiviral defense</keyword>
<keyword evidence="2" id="KW-0808">Transferase</keyword>
<dbReference type="PROSITE" id="PS50878">
    <property type="entry name" value="RT_POL"/>
    <property type="match status" value="1"/>
</dbReference>
<evidence type="ECO:0000313" key="12">
    <source>
        <dbReference type="Proteomes" id="UP000676565"/>
    </source>
</evidence>
<comment type="catalytic activity">
    <reaction evidence="9">
        <text>DNA(n) + a 2'-deoxyribonucleoside 5'-triphosphate = DNA(n+1) + diphosphate</text>
        <dbReference type="Rhea" id="RHEA:22508"/>
        <dbReference type="Rhea" id="RHEA-COMP:17339"/>
        <dbReference type="Rhea" id="RHEA-COMP:17340"/>
        <dbReference type="ChEBI" id="CHEBI:33019"/>
        <dbReference type="ChEBI" id="CHEBI:61560"/>
        <dbReference type="ChEBI" id="CHEBI:173112"/>
        <dbReference type="EC" id="2.7.7.49"/>
    </reaction>
</comment>
<evidence type="ECO:0000256" key="8">
    <source>
        <dbReference type="ARBA" id="ARBA00034120"/>
    </source>
</evidence>
<accession>A0ABS5BQK8</accession>
<dbReference type="PANTHER" id="PTHR34047">
    <property type="entry name" value="NUCLEAR INTRON MATURASE 1, MITOCHONDRIAL-RELATED"/>
    <property type="match status" value="1"/>
</dbReference>
<dbReference type="CDD" id="cd03487">
    <property type="entry name" value="RT_Bac_retron_II"/>
    <property type="match status" value="1"/>
</dbReference>
<keyword evidence="5" id="KW-0460">Magnesium</keyword>
<comment type="caution">
    <text evidence="11">The sequence shown here is derived from an EMBL/GenBank/DDBJ whole genome shotgun (WGS) entry which is preliminary data.</text>
</comment>
<evidence type="ECO:0000256" key="7">
    <source>
        <dbReference type="ARBA" id="ARBA00023118"/>
    </source>
</evidence>
<dbReference type="PRINTS" id="PR00866">
    <property type="entry name" value="RNADNAPOLMS"/>
</dbReference>